<comment type="caution">
    <text evidence="2">The sequence shown here is derived from an EMBL/GenBank/DDBJ whole genome shotgun (WGS) entry which is preliminary data.</text>
</comment>
<dbReference type="PANTHER" id="PTHR13627">
    <property type="entry name" value="FUKUTIN RELATED PROTEIN"/>
    <property type="match status" value="1"/>
</dbReference>
<dbReference type="Proteomes" id="UP000027058">
    <property type="component" value="Unassembled WGS sequence"/>
</dbReference>
<dbReference type="PANTHER" id="PTHR13627:SF31">
    <property type="entry name" value="RIBITOL 5-PHOSPHATE TRANSFERASE FKRP"/>
    <property type="match status" value="1"/>
</dbReference>
<dbReference type="AlphaFoldDB" id="A0AB73C548"/>
<dbReference type="InterPro" id="IPR052613">
    <property type="entry name" value="LicD_transferase"/>
</dbReference>
<dbReference type="GO" id="GO:0009100">
    <property type="term" value="P:glycoprotein metabolic process"/>
    <property type="evidence" value="ECO:0007669"/>
    <property type="project" value="UniProtKB-ARBA"/>
</dbReference>
<dbReference type="EMBL" id="JAAH01000024">
    <property type="protein sequence ID" value="KDE73232.1"/>
    <property type="molecule type" value="Genomic_DNA"/>
</dbReference>
<dbReference type="InterPro" id="IPR007074">
    <property type="entry name" value="LicD/FKTN/FKRP_NTP_transf"/>
</dbReference>
<accession>A0AB73C548</accession>
<sequence>MRKILRKPINSVRSYYFRKNVEHTFQKILDTLKQENIDFFLVFGTLLGAIREKDFIKHDLDLDFGVWENIDFKLLRKILENNGFLLKSQIKLSNNKSIEYQNYIDIKTKISIDFYKFTRKKAKVLYYDFLREENISYTESIKKNGGLFVYKYEFKKFSLDDYFFKSKKCKIIKEYDEFLEKVYGSNYMTPIKYMDTYLITKEQEYIKNELGKVTYF</sequence>
<reference evidence="2 3" key="1">
    <citation type="submission" date="2014-01" db="EMBL/GenBank/DDBJ databases">
        <title>Comparative genomics of Fusobacterium necrophorum wild isolates.</title>
        <authorList>
            <person name="Kittichotirat W."/>
            <person name="Bumgarner R.E."/>
            <person name="Lawrence P."/>
        </authorList>
    </citation>
    <scope>NUCLEOTIDE SEQUENCE [LARGE SCALE GENOMIC DNA]</scope>
    <source>
        <strain evidence="2 3">DJ-2</strain>
    </source>
</reference>
<evidence type="ECO:0000259" key="1">
    <source>
        <dbReference type="Pfam" id="PF04991"/>
    </source>
</evidence>
<gene>
    <name evidence="2" type="ORF">FUSO8_02195</name>
</gene>
<dbReference type="Pfam" id="PF04991">
    <property type="entry name" value="LicD"/>
    <property type="match status" value="1"/>
</dbReference>
<evidence type="ECO:0000313" key="2">
    <source>
        <dbReference type="EMBL" id="KDE73232.1"/>
    </source>
</evidence>
<organism evidence="2 3">
    <name type="scientific">Fusobacterium necrophorum DJ-2</name>
    <dbReference type="NCBI Taxonomy" id="1441737"/>
    <lineage>
        <taxon>Bacteria</taxon>
        <taxon>Fusobacteriati</taxon>
        <taxon>Fusobacteriota</taxon>
        <taxon>Fusobacteriia</taxon>
        <taxon>Fusobacteriales</taxon>
        <taxon>Fusobacteriaceae</taxon>
        <taxon>Fusobacterium</taxon>
    </lineage>
</organism>
<protein>
    <recommendedName>
        <fullName evidence="1">LicD/FKTN/FKRP nucleotidyltransferase domain-containing protein</fullName>
    </recommendedName>
</protein>
<feature type="domain" description="LicD/FKTN/FKRP nucleotidyltransferase" evidence="1">
    <location>
        <begin position="33"/>
        <end position="107"/>
    </location>
</feature>
<name>A0AB73C548_9FUSO</name>
<evidence type="ECO:0000313" key="3">
    <source>
        <dbReference type="Proteomes" id="UP000027058"/>
    </source>
</evidence>
<proteinExistence type="predicted"/>